<dbReference type="EMBL" id="JASJOU010000008">
    <property type="protein sequence ID" value="MDJ1503608.1"/>
    <property type="molecule type" value="Genomic_DNA"/>
</dbReference>
<keyword evidence="3" id="KW-1185">Reference proteome</keyword>
<keyword evidence="1" id="KW-0812">Transmembrane</keyword>
<gene>
    <name evidence="2" type="ORF">QNI22_23275</name>
</gene>
<sequence length="373" mass="42165">MNPSTTFTALKRISTFVAILRLVIGLVGIGAFSITKKKSDVQVLTDSQMSIYIPNSYLEVLIRNLVLKNQPSLFDTSRYVFNDLRASNTTANTKSFRLTLNSKATFDGNPQKRDTDYYNEEAVLHKDIVLRWLGGVIGILTKTFDGKDIDLYKLPLKDLSTNYQDPRNPFSISGKVWVLFNNNSIGLTYSKDTIHVKEICNRLDNNIRYQNLGVSAIIPHNFINSFSRSSGIRIQTGDGITGSVFLRNVTIKDMNGDRLGLHAALDSDNEVLLPRPVYLEMELSKKQNTIQRIFGFNYDNANLSSTERSRMERTLTMMRRQIDDGWINQILTPQMQGIPIVFSSSKQRFPVAATGNGFFSYEAKVVITTINLF</sequence>
<accession>A0AAE3UF93</accession>
<name>A0AAE3UF93_9BACT</name>
<dbReference type="RefSeq" id="WP_314514227.1">
    <property type="nucleotide sequence ID" value="NZ_JASJOU010000008.1"/>
</dbReference>
<dbReference type="AlphaFoldDB" id="A0AAE3UF93"/>
<evidence type="ECO:0000256" key="1">
    <source>
        <dbReference type="SAM" id="Phobius"/>
    </source>
</evidence>
<organism evidence="2 3">
    <name type="scientific">Xanthocytophaga agilis</name>
    <dbReference type="NCBI Taxonomy" id="3048010"/>
    <lineage>
        <taxon>Bacteria</taxon>
        <taxon>Pseudomonadati</taxon>
        <taxon>Bacteroidota</taxon>
        <taxon>Cytophagia</taxon>
        <taxon>Cytophagales</taxon>
        <taxon>Rhodocytophagaceae</taxon>
        <taxon>Xanthocytophaga</taxon>
    </lineage>
</organism>
<evidence type="ECO:0000313" key="2">
    <source>
        <dbReference type="EMBL" id="MDJ1503608.1"/>
    </source>
</evidence>
<keyword evidence="1" id="KW-1133">Transmembrane helix</keyword>
<keyword evidence="1" id="KW-0472">Membrane</keyword>
<feature type="transmembrane region" description="Helical" evidence="1">
    <location>
        <begin position="12"/>
        <end position="34"/>
    </location>
</feature>
<evidence type="ECO:0000313" key="3">
    <source>
        <dbReference type="Proteomes" id="UP001232063"/>
    </source>
</evidence>
<proteinExistence type="predicted"/>
<dbReference type="Proteomes" id="UP001232063">
    <property type="component" value="Unassembled WGS sequence"/>
</dbReference>
<protein>
    <submittedName>
        <fullName evidence="2">Uncharacterized protein</fullName>
    </submittedName>
</protein>
<comment type="caution">
    <text evidence="2">The sequence shown here is derived from an EMBL/GenBank/DDBJ whole genome shotgun (WGS) entry which is preliminary data.</text>
</comment>
<reference evidence="2" key="1">
    <citation type="submission" date="2023-05" db="EMBL/GenBank/DDBJ databases">
        <authorList>
            <person name="Zhang X."/>
        </authorList>
    </citation>
    <scope>NUCLEOTIDE SEQUENCE</scope>
    <source>
        <strain evidence="2">BD1B2-1</strain>
    </source>
</reference>